<feature type="transmembrane region" description="Helical" evidence="9">
    <location>
        <begin position="108"/>
        <end position="125"/>
    </location>
</feature>
<feature type="transmembrane region" description="Helical" evidence="9">
    <location>
        <begin position="47"/>
        <end position="70"/>
    </location>
</feature>
<evidence type="ECO:0000313" key="11">
    <source>
        <dbReference type="Proteomes" id="UP000243469"/>
    </source>
</evidence>
<dbReference type="InterPro" id="IPR007227">
    <property type="entry name" value="Cell_shape_determining_MreD"/>
</dbReference>
<comment type="subcellular location">
    <subcellularLocation>
        <location evidence="8">Cell inner membrane</location>
    </subcellularLocation>
    <subcellularLocation>
        <location evidence="1">Cell membrane</location>
        <topology evidence="1">Multi-pass membrane protein</topology>
    </subcellularLocation>
</comment>
<evidence type="ECO:0000256" key="3">
    <source>
        <dbReference type="ARBA" id="ARBA00022475"/>
    </source>
</evidence>
<proteinExistence type="inferred from homology"/>
<keyword evidence="7 8" id="KW-0472">Membrane</keyword>
<evidence type="ECO:0000256" key="8">
    <source>
        <dbReference type="PIRNR" id="PIRNR018472"/>
    </source>
</evidence>
<comment type="similarity">
    <text evidence="2 8">Belongs to the MreD family.</text>
</comment>
<feature type="transmembrane region" description="Helical" evidence="9">
    <location>
        <begin position="12"/>
        <end position="35"/>
    </location>
</feature>
<keyword evidence="5 8" id="KW-0133">Cell shape</keyword>
<comment type="function">
    <text evidence="8">Involved in formation of the rod shape of the cell. May also contribute to regulation of formation of penicillin-binding proteins.</text>
</comment>
<dbReference type="Pfam" id="PF04093">
    <property type="entry name" value="MreD"/>
    <property type="match status" value="1"/>
</dbReference>
<comment type="caution">
    <text evidence="10">The sequence shown here is derived from an EMBL/GenBank/DDBJ whole genome shotgun (WGS) entry which is preliminary data.</text>
</comment>
<accession>A0A2G6JKQ1</accession>
<keyword evidence="8" id="KW-0997">Cell inner membrane</keyword>
<gene>
    <name evidence="10" type="primary">mreD</name>
    <name evidence="10" type="ORF">CSA60_03645</name>
</gene>
<name>A0A2G6JKQ1_NEPCE</name>
<dbReference type="GO" id="GO:0005886">
    <property type="term" value="C:plasma membrane"/>
    <property type="evidence" value="ECO:0007669"/>
    <property type="project" value="UniProtKB-SubCell"/>
</dbReference>
<evidence type="ECO:0000256" key="7">
    <source>
        <dbReference type="ARBA" id="ARBA00023136"/>
    </source>
</evidence>
<evidence type="ECO:0000256" key="2">
    <source>
        <dbReference type="ARBA" id="ARBA00007776"/>
    </source>
</evidence>
<evidence type="ECO:0000256" key="5">
    <source>
        <dbReference type="ARBA" id="ARBA00022960"/>
    </source>
</evidence>
<dbReference type="PANTHER" id="PTHR37484:SF1">
    <property type="entry name" value="ROD SHAPE-DETERMINING PROTEIN MRED"/>
    <property type="match status" value="1"/>
</dbReference>
<keyword evidence="4 9" id="KW-0812">Transmembrane</keyword>
<feature type="transmembrane region" description="Helical" evidence="9">
    <location>
        <begin position="137"/>
        <end position="156"/>
    </location>
</feature>
<evidence type="ECO:0000256" key="6">
    <source>
        <dbReference type="ARBA" id="ARBA00022989"/>
    </source>
</evidence>
<dbReference type="PANTHER" id="PTHR37484">
    <property type="entry name" value="ROD SHAPE-DETERMINING PROTEIN MRED"/>
    <property type="match status" value="1"/>
</dbReference>
<feature type="transmembrane region" description="Helical" evidence="9">
    <location>
        <begin position="76"/>
        <end position="96"/>
    </location>
</feature>
<keyword evidence="6 9" id="KW-1133">Transmembrane helix</keyword>
<dbReference type="InterPro" id="IPR026034">
    <property type="entry name" value="MreD_proteobac"/>
</dbReference>
<evidence type="ECO:0000256" key="4">
    <source>
        <dbReference type="ARBA" id="ARBA00022692"/>
    </source>
</evidence>
<dbReference type="NCBIfam" id="TIGR03426">
    <property type="entry name" value="shape_MreD"/>
    <property type="match status" value="1"/>
</dbReference>
<organism evidence="10 11">
    <name type="scientific">Neptuniibacter caesariensis</name>
    <dbReference type="NCBI Taxonomy" id="207954"/>
    <lineage>
        <taxon>Bacteria</taxon>
        <taxon>Pseudomonadati</taxon>
        <taxon>Pseudomonadota</taxon>
        <taxon>Gammaproteobacteria</taxon>
        <taxon>Oceanospirillales</taxon>
        <taxon>Oceanospirillaceae</taxon>
        <taxon>Neptuniibacter</taxon>
    </lineage>
</organism>
<dbReference type="Proteomes" id="UP000243469">
    <property type="component" value="Unassembled WGS sequence"/>
</dbReference>
<protein>
    <recommendedName>
        <fullName evidence="8">Rod shape-determining protein MreD</fullName>
    </recommendedName>
</protein>
<dbReference type="EMBL" id="PDSH01000018">
    <property type="protein sequence ID" value="PIE23983.1"/>
    <property type="molecule type" value="Genomic_DNA"/>
</dbReference>
<evidence type="ECO:0000313" key="10">
    <source>
        <dbReference type="EMBL" id="PIE23983.1"/>
    </source>
</evidence>
<keyword evidence="3 8" id="KW-1003">Cell membrane</keyword>
<dbReference type="GO" id="GO:0008360">
    <property type="term" value="P:regulation of cell shape"/>
    <property type="evidence" value="ECO:0007669"/>
    <property type="project" value="UniProtKB-UniRule"/>
</dbReference>
<evidence type="ECO:0000256" key="9">
    <source>
        <dbReference type="SAM" id="Phobius"/>
    </source>
</evidence>
<evidence type="ECO:0000256" key="1">
    <source>
        <dbReference type="ARBA" id="ARBA00004651"/>
    </source>
</evidence>
<dbReference type="AlphaFoldDB" id="A0A2G6JKQ1"/>
<dbReference type="STRING" id="207954.MED92_01529"/>
<reference evidence="10 11" key="1">
    <citation type="submission" date="2017-10" db="EMBL/GenBank/DDBJ databases">
        <title>Novel microbial diversity and functional potential in the marine mammal oral microbiome.</title>
        <authorList>
            <person name="Dudek N.K."/>
            <person name="Sun C.L."/>
            <person name="Burstein D."/>
            <person name="Kantor R.S."/>
            <person name="Aliaga Goltsman D.S."/>
            <person name="Bik E.M."/>
            <person name="Thomas B.C."/>
            <person name="Banfield J.F."/>
            <person name="Relman D.A."/>
        </authorList>
    </citation>
    <scope>NUCLEOTIDE SEQUENCE [LARGE SCALE GENOMIC DNA]</scope>
    <source>
        <strain evidence="10">DOLJORAL78_47_21</strain>
    </source>
</reference>
<sequence>MHSDSPSAPGGGGFIILGTFLVGLMLSQIPLPYFIEWARPEWVAMILIYWVMALPHRVGMGMAFFLGLFLDVIKGSVLGLNALSLTIIAFLTLLLHQRLRMFPLIQQAMMVMVLVGINQLLFHWMQAFTGYTGDSLIFLLPCLISAILWPWLFVILRGVRRFFRIR</sequence>
<dbReference type="PIRSF" id="PIRSF018472">
    <property type="entry name" value="MreD_proteobac"/>
    <property type="match status" value="1"/>
</dbReference>